<accession>A0A9J6GGV5</accession>
<dbReference type="Proteomes" id="UP000821853">
    <property type="component" value="Chromosome 5"/>
</dbReference>
<dbReference type="VEuPathDB" id="VectorBase:HLOH_058009"/>
<proteinExistence type="predicted"/>
<organism evidence="1 2">
    <name type="scientific">Haemaphysalis longicornis</name>
    <name type="common">Bush tick</name>
    <dbReference type="NCBI Taxonomy" id="44386"/>
    <lineage>
        <taxon>Eukaryota</taxon>
        <taxon>Metazoa</taxon>
        <taxon>Ecdysozoa</taxon>
        <taxon>Arthropoda</taxon>
        <taxon>Chelicerata</taxon>
        <taxon>Arachnida</taxon>
        <taxon>Acari</taxon>
        <taxon>Parasitiformes</taxon>
        <taxon>Ixodida</taxon>
        <taxon>Ixodoidea</taxon>
        <taxon>Ixodidae</taxon>
        <taxon>Haemaphysalinae</taxon>
        <taxon>Haemaphysalis</taxon>
    </lineage>
</organism>
<gene>
    <name evidence="1" type="ORF">HPB48_009680</name>
</gene>
<keyword evidence="2" id="KW-1185">Reference proteome</keyword>
<sequence length="66" mass="7756">MWRLVGWHRKAGSNVSKNARQFGLGRKQVRQWNSTYETLLQEFQGKGKFKRSLKSGRPVFSEDIDE</sequence>
<dbReference type="OrthoDB" id="3229771at2759"/>
<dbReference type="EMBL" id="JABSTR010000007">
    <property type="protein sequence ID" value="KAH9374578.1"/>
    <property type="molecule type" value="Genomic_DNA"/>
</dbReference>
<reference evidence="1 2" key="1">
    <citation type="journal article" date="2020" name="Cell">
        <title>Large-Scale Comparative Analyses of Tick Genomes Elucidate Their Genetic Diversity and Vector Capacities.</title>
        <authorList>
            <consortium name="Tick Genome and Microbiome Consortium (TIGMIC)"/>
            <person name="Jia N."/>
            <person name="Wang J."/>
            <person name="Shi W."/>
            <person name="Du L."/>
            <person name="Sun Y."/>
            <person name="Zhan W."/>
            <person name="Jiang J.F."/>
            <person name="Wang Q."/>
            <person name="Zhang B."/>
            <person name="Ji P."/>
            <person name="Bell-Sakyi L."/>
            <person name="Cui X.M."/>
            <person name="Yuan T.T."/>
            <person name="Jiang B.G."/>
            <person name="Yang W.F."/>
            <person name="Lam T.T."/>
            <person name="Chang Q.C."/>
            <person name="Ding S.J."/>
            <person name="Wang X.J."/>
            <person name="Zhu J.G."/>
            <person name="Ruan X.D."/>
            <person name="Zhao L."/>
            <person name="Wei J.T."/>
            <person name="Ye R.Z."/>
            <person name="Que T.C."/>
            <person name="Du C.H."/>
            <person name="Zhou Y.H."/>
            <person name="Cheng J.X."/>
            <person name="Dai P.F."/>
            <person name="Guo W.B."/>
            <person name="Han X.H."/>
            <person name="Huang E.J."/>
            <person name="Li L.F."/>
            <person name="Wei W."/>
            <person name="Gao Y.C."/>
            <person name="Liu J.Z."/>
            <person name="Shao H.Z."/>
            <person name="Wang X."/>
            <person name="Wang C.C."/>
            <person name="Yang T.C."/>
            <person name="Huo Q.B."/>
            <person name="Li W."/>
            <person name="Chen H.Y."/>
            <person name="Chen S.E."/>
            <person name="Zhou L.G."/>
            <person name="Ni X.B."/>
            <person name="Tian J.H."/>
            <person name="Sheng Y."/>
            <person name="Liu T."/>
            <person name="Pan Y.S."/>
            <person name="Xia L.Y."/>
            <person name="Li J."/>
            <person name="Zhao F."/>
            <person name="Cao W.C."/>
        </authorList>
    </citation>
    <scope>NUCLEOTIDE SEQUENCE [LARGE SCALE GENOMIC DNA]</scope>
    <source>
        <strain evidence="1">HaeL-2018</strain>
    </source>
</reference>
<comment type="caution">
    <text evidence="1">The sequence shown here is derived from an EMBL/GenBank/DDBJ whole genome shotgun (WGS) entry which is preliminary data.</text>
</comment>
<dbReference type="AlphaFoldDB" id="A0A9J6GGV5"/>
<evidence type="ECO:0000313" key="2">
    <source>
        <dbReference type="Proteomes" id="UP000821853"/>
    </source>
</evidence>
<evidence type="ECO:0000313" key="1">
    <source>
        <dbReference type="EMBL" id="KAH9374578.1"/>
    </source>
</evidence>
<protein>
    <submittedName>
        <fullName evidence="1">Uncharacterized protein</fullName>
    </submittedName>
</protein>
<name>A0A9J6GGV5_HAELO</name>